<evidence type="ECO:0000313" key="2">
    <source>
        <dbReference type="Proteomes" id="UP000178943"/>
    </source>
</evidence>
<dbReference type="EMBL" id="MFGW01000130">
    <property type="protein sequence ID" value="OGF64835.1"/>
    <property type="molecule type" value="Genomic_DNA"/>
</dbReference>
<name>A0A1F5VN58_9BACT</name>
<protein>
    <submittedName>
        <fullName evidence="1">Uncharacterized protein</fullName>
    </submittedName>
</protein>
<dbReference type="AlphaFoldDB" id="A0A1F5VN58"/>
<organism evidence="1 2">
    <name type="scientific">Candidatus Fischerbacteria bacterium RBG_13_37_8</name>
    <dbReference type="NCBI Taxonomy" id="1817863"/>
    <lineage>
        <taxon>Bacteria</taxon>
        <taxon>Candidatus Fischeribacteriota</taxon>
    </lineage>
</organism>
<proteinExistence type="predicted"/>
<evidence type="ECO:0000313" key="1">
    <source>
        <dbReference type="EMBL" id="OGF64835.1"/>
    </source>
</evidence>
<sequence length="66" mass="7252">MKRLLGVFIEPTRVYGNVLLIGYEIKMISGKAQSGSDTLAAKFFPADQLPIICFASHRNIIKAGLK</sequence>
<accession>A0A1F5VN58</accession>
<gene>
    <name evidence="1" type="ORF">A2Y62_17405</name>
</gene>
<reference evidence="1 2" key="1">
    <citation type="journal article" date="2016" name="Nat. Commun.">
        <title>Thousands of microbial genomes shed light on interconnected biogeochemical processes in an aquifer system.</title>
        <authorList>
            <person name="Anantharaman K."/>
            <person name="Brown C.T."/>
            <person name="Hug L.A."/>
            <person name="Sharon I."/>
            <person name="Castelle C.J."/>
            <person name="Probst A.J."/>
            <person name="Thomas B.C."/>
            <person name="Singh A."/>
            <person name="Wilkins M.J."/>
            <person name="Karaoz U."/>
            <person name="Brodie E.L."/>
            <person name="Williams K.H."/>
            <person name="Hubbard S.S."/>
            <person name="Banfield J.F."/>
        </authorList>
    </citation>
    <scope>NUCLEOTIDE SEQUENCE [LARGE SCALE GENOMIC DNA]</scope>
</reference>
<comment type="caution">
    <text evidence="1">The sequence shown here is derived from an EMBL/GenBank/DDBJ whole genome shotgun (WGS) entry which is preliminary data.</text>
</comment>
<dbReference type="STRING" id="1817863.A2Y62_17405"/>
<dbReference type="Proteomes" id="UP000178943">
    <property type="component" value="Unassembled WGS sequence"/>
</dbReference>